<dbReference type="InterPro" id="IPR001737">
    <property type="entry name" value="KsgA/Erm"/>
</dbReference>
<feature type="domain" description="Ribosomal RNA adenine methylase transferase N-terminal" evidence="9">
    <location>
        <begin position="37"/>
        <end position="208"/>
    </location>
</feature>
<dbReference type="InterPro" id="IPR011530">
    <property type="entry name" value="rRNA_adenine_dimethylase"/>
</dbReference>
<dbReference type="InterPro" id="IPR020596">
    <property type="entry name" value="rRNA_Ade_Mease_Trfase_CS"/>
</dbReference>
<dbReference type="InterPro" id="IPR029063">
    <property type="entry name" value="SAM-dependent_MTases_sf"/>
</dbReference>
<evidence type="ECO:0000256" key="1">
    <source>
        <dbReference type="ARBA" id="ARBA00022490"/>
    </source>
</evidence>
<keyword evidence="3 7" id="KW-0489">Methyltransferase</keyword>
<feature type="binding site" evidence="7 8">
    <location>
        <position position="123"/>
    </location>
    <ligand>
        <name>S-adenosyl-L-methionine</name>
        <dbReference type="ChEBI" id="CHEBI:59789"/>
    </ligand>
</feature>
<name>A0A840UQ08_9FIRM</name>
<sequence length="284" mass="31548">MQHPIIAKKEVTQYILKRFGIHMNKKLGQNFLIDEEIITGIVEAAEITSDDVVLEIGPGIGTLTQGLLETGAQVYAVEIDKNLLPVLEHTLEGYENLQIINADILKTDIKELIGNRPFKVVANLPYYITTPIIMALLEEALPITKLVTMVQKEVAQRMAAAPGNKIYGALSVAVQYYSRPEIAFTVPPNSFMPPPEVDSAVIVCDIYNDKPVKPIDDKIFFQVVKAAFGQRRKTLTNSLGLLGLPKEEVRELLAQAQIDAKRRGETLSLQEFKILADILAQKNE</sequence>
<dbReference type="FunFam" id="3.40.50.150:FF:000023">
    <property type="entry name" value="Ribosomal RNA small subunit methyltransferase A"/>
    <property type="match status" value="1"/>
</dbReference>
<dbReference type="InterPro" id="IPR020598">
    <property type="entry name" value="rRNA_Ade_methylase_Trfase_N"/>
</dbReference>
<evidence type="ECO:0000256" key="7">
    <source>
        <dbReference type="HAMAP-Rule" id="MF_00607"/>
    </source>
</evidence>
<dbReference type="Pfam" id="PF00398">
    <property type="entry name" value="RrnaAD"/>
    <property type="match status" value="1"/>
</dbReference>
<dbReference type="PANTHER" id="PTHR11727">
    <property type="entry name" value="DIMETHYLADENOSINE TRANSFERASE"/>
    <property type="match status" value="1"/>
</dbReference>
<reference evidence="10 11" key="1">
    <citation type="submission" date="2020-08" db="EMBL/GenBank/DDBJ databases">
        <title>Genomic Encyclopedia of Type Strains, Phase IV (KMG-IV): sequencing the most valuable type-strain genomes for metagenomic binning, comparative biology and taxonomic classification.</title>
        <authorList>
            <person name="Goeker M."/>
        </authorList>
    </citation>
    <scope>NUCLEOTIDE SEQUENCE [LARGE SCALE GENOMIC DNA]</scope>
    <source>
        <strain evidence="10 11">DSM 24661</strain>
    </source>
</reference>
<protein>
    <recommendedName>
        <fullName evidence="7">Ribosomal RNA small subunit methyltransferase A</fullName>
        <ecNumber evidence="7">2.1.1.182</ecNumber>
    </recommendedName>
    <alternativeName>
        <fullName evidence="7">16S rRNA (adenine(1518)-N(6)/adenine(1519)-N(6))-dimethyltransferase</fullName>
    </alternativeName>
    <alternativeName>
        <fullName evidence="7">16S rRNA dimethyladenosine transferase</fullName>
    </alternativeName>
    <alternativeName>
        <fullName evidence="7">16S rRNA dimethylase</fullName>
    </alternativeName>
    <alternativeName>
        <fullName evidence="7">S-adenosylmethionine-6-N', N'-adenosyl(rRNA) dimethyltransferase</fullName>
    </alternativeName>
</protein>
<proteinExistence type="inferred from homology"/>
<evidence type="ECO:0000256" key="2">
    <source>
        <dbReference type="ARBA" id="ARBA00022552"/>
    </source>
</evidence>
<comment type="subcellular location">
    <subcellularLocation>
        <location evidence="7">Cytoplasm</location>
    </subcellularLocation>
</comment>
<evidence type="ECO:0000256" key="6">
    <source>
        <dbReference type="ARBA" id="ARBA00022884"/>
    </source>
</evidence>
<feature type="binding site" evidence="7 8">
    <location>
        <position position="57"/>
    </location>
    <ligand>
        <name>S-adenosyl-L-methionine</name>
        <dbReference type="ChEBI" id="CHEBI:59789"/>
    </ligand>
</feature>
<evidence type="ECO:0000256" key="5">
    <source>
        <dbReference type="ARBA" id="ARBA00022691"/>
    </source>
</evidence>
<keyword evidence="6 7" id="KW-0694">RNA-binding</keyword>
<keyword evidence="1 7" id="KW-0963">Cytoplasm</keyword>
<keyword evidence="11" id="KW-1185">Reference proteome</keyword>
<evidence type="ECO:0000256" key="3">
    <source>
        <dbReference type="ARBA" id="ARBA00022603"/>
    </source>
</evidence>
<feature type="binding site" evidence="7 8">
    <location>
        <position position="103"/>
    </location>
    <ligand>
        <name>S-adenosyl-L-methionine</name>
        <dbReference type="ChEBI" id="CHEBI:59789"/>
    </ligand>
</feature>
<evidence type="ECO:0000256" key="4">
    <source>
        <dbReference type="ARBA" id="ARBA00022679"/>
    </source>
</evidence>
<keyword evidence="4 7" id="KW-0808">Transferase</keyword>
<evidence type="ECO:0000256" key="8">
    <source>
        <dbReference type="PROSITE-ProRule" id="PRU01026"/>
    </source>
</evidence>
<comment type="catalytic activity">
    <reaction evidence="7">
        <text>adenosine(1518)/adenosine(1519) in 16S rRNA + 4 S-adenosyl-L-methionine = N(6)-dimethyladenosine(1518)/N(6)-dimethyladenosine(1519) in 16S rRNA + 4 S-adenosyl-L-homocysteine + 4 H(+)</text>
        <dbReference type="Rhea" id="RHEA:19609"/>
        <dbReference type="Rhea" id="RHEA-COMP:10232"/>
        <dbReference type="Rhea" id="RHEA-COMP:10233"/>
        <dbReference type="ChEBI" id="CHEBI:15378"/>
        <dbReference type="ChEBI" id="CHEBI:57856"/>
        <dbReference type="ChEBI" id="CHEBI:59789"/>
        <dbReference type="ChEBI" id="CHEBI:74411"/>
        <dbReference type="ChEBI" id="CHEBI:74493"/>
        <dbReference type="EC" id="2.1.1.182"/>
    </reaction>
</comment>
<feature type="binding site" evidence="7 8">
    <location>
        <position position="32"/>
    </location>
    <ligand>
        <name>S-adenosyl-L-methionine</name>
        <dbReference type="ChEBI" id="CHEBI:59789"/>
    </ligand>
</feature>
<comment type="similarity">
    <text evidence="7">Belongs to the class I-like SAM-binding methyltransferase superfamily. rRNA adenine N(6)-methyltransferase family. RsmA subfamily.</text>
</comment>
<keyword evidence="5 7" id="KW-0949">S-adenosyl-L-methionine</keyword>
<comment type="caution">
    <text evidence="10">The sequence shown here is derived from an EMBL/GenBank/DDBJ whole genome shotgun (WGS) entry which is preliminary data.</text>
</comment>
<dbReference type="PROSITE" id="PS01131">
    <property type="entry name" value="RRNA_A_DIMETH"/>
    <property type="match status" value="1"/>
</dbReference>
<dbReference type="HAMAP" id="MF_00607">
    <property type="entry name" value="16SrRNA_methyltr_A"/>
    <property type="match status" value="1"/>
</dbReference>
<gene>
    <name evidence="7" type="primary">rsmA</name>
    <name evidence="7" type="synonym">ksgA</name>
    <name evidence="10" type="ORF">HNR32_000004</name>
</gene>
<dbReference type="GO" id="GO:0052908">
    <property type="term" value="F:16S rRNA (adenine(1518)-N(6)/adenine(1519)-N(6))-dimethyltransferase activity"/>
    <property type="evidence" value="ECO:0007669"/>
    <property type="project" value="UniProtKB-EC"/>
</dbReference>
<dbReference type="SUPFAM" id="SSF53335">
    <property type="entry name" value="S-adenosyl-L-methionine-dependent methyltransferases"/>
    <property type="match status" value="1"/>
</dbReference>
<dbReference type="CDD" id="cd02440">
    <property type="entry name" value="AdoMet_MTases"/>
    <property type="match status" value="1"/>
</dbReference>
<dbReference type="EMBL" id="JACHFH010000001">
    <property type="protein sequence ID" value="MBB5334904.1"/>
    <property type="molecule type" value="Genomic_DNA"/>
</dbReference>
<dbReference type="InterPro" id="IPR023165">
    <property type="entry name" value="rRNA_Ade_diMease-like_C"/>
</dbReference>
<dbReference type="RefSeq" id="WP_183858745.1">
    <property type="nucleotide sequence ID" value="NZ_JACHFH010000001.1"/>
</dbReference>
<keyword evidence="2 7" id="KW-0698">rRNA processing</keyword>
<accession>A0A840UQ08</accession>
<feature type="binding site" evidence="7 8">
    <location>
        <position position="78"/>
    </location>
    <ligand>
        <name>S-adenosyl-L-methionine</name>
        <dbReference type="ChEBI" id="CHEBI:59789"/>
    </ligand>
</feature>
<organism evidence="10 11">
    <name type="scientific">Pectinatus brassicae</name>
    <dbReference type="NCBI Taxonomy" id="862415"/>
    <lineage>
        <taxon>Bacteria</taxon>
        <taxon>Bacillati</taxon>
        <taxon>Bacillota</taxon>
        <taxon>Negativicutes</taxon>
        <taxon>Selenomonadales</taxon>
        <taxon>Selenomonadaceae</taxon>
        <taxon>Pectinatus</taxon>
    </lineage>
</organism>
<dbReference type="NCBIfam" id="TIGR00755">
    <property type="entry name" value="ksgA"/>
    <property type="match status" value="1"/>
</dbReference>
<comment type="function">
    <text evidence="7">Specifically dimethylates two adjacent adenosines (A1518 and A1519) in the loop of a conserved hairpin near the 3'-end of 16S rRNA in the 30S particle. May play a critical role in biogenesis of 30S subunits.</text>
</comment>
<feature type="binding site" evidence="7 8">
    <location>
        <position position="30"/>
    </location>
    <ligand>
        <name>S-adenosyl-L-methionine</name>
        <dbReference type="ChEBI" id="CHEBI:59789"/>
    </ligand>
</feature>
<dbReference type="GO" id="GO:0003723">
    <property type="term" value="F:RNA binding"/>
    <property type="evidence" value="ECO:0007669"/>
    <property type="project" value="UniProtKB-UniRule"/>
</dbReference>
<dbReference type="GO" id="GO:0005829">
    <property type="term" value="C:cytosol"/>
    <property type="evidence" value="ECO:0007669"/>
    <property type="project" value="TreeGrafter"/>
</dbReference>
<dbReference type="PROSITE" id="PS51689">
    <property type="entry name" value="SAM_RNA_A_N6_MT"/>
    <property type="match status" value="1"/>
</dbReference>
<dbReference type="EC" id="2.1.1.182" evidence="7"/>
<dbReference type="AlphaFoldDB" id="A0A840UQ08"/>
<dbReference type="Gene3D" id="1.10.8.100">
    <property type="entry name" value="Ribosomal RNA adenine dimethylase-like, domain 2"/>
    <property type="match status" value="1"/>
</dbReference>
<dbReference type="Proteomes" id="UP000559117">
    <property type="component" value="Unassembled WGS sequence"/>
</dbReference>
<evidence type="ECO:0000259" key="9">
    <source>
        <dbReference type="SMART" id="SM00650"/>
    </source>
</evidence>
<dbReference type="SMART" id="SM00650">
    <property type="entry name" value="rADc"/>
    <property type="match status" value="1"/>
</dbReference>
<dbReference type="Gene3D" id="3.40.50.150">
    <property type="entry name" value="Vaccinia Virus protein VP39"/>
    <property type="match status" value="1"/>
</dbReference>
<dbReference type="PANTHER" id="PTHR11727:SF7">
    <property type="entry name" value="DIMETHYLADENOSINE TRANSFERASE-RELATED"/>
    <property type="match status" value="1"/>
</dbReference>
<evidence type="ECO:0000313" key="10">
    <source>
        <dbReference type="EMBL" id="MBB5334904.1"/>
    </source>
</evidence>
<evidence type="ECO:0000313" key="11">
    <source>
        <dbReference type="Proteomes" id="UP000559117"/>
    </source>
</evidence>